<evidence type="ECO:0000256" key="5">
    <source>
        <dbReference type="ARBA" id="ARBA00023145"/>
    </source>
</evidence>
<dbReference type="PROSITE" id="PS00139">
    <property type="entry name" value="THIOL_PROTEASE_CYS"/>
    <property type="match status" value="1"/>
</dbReference>
<evidence type="ECO:0000256" key="6">
    <source>
        <dbReference type="ARBA" id="ARBA00023157"/>
    </source>
</evidence>
<evidence type="ECO:0000256" key="3">
    <source>
        <dbReference type="ARBA" id="ARBA00022801"/>
    </source>
</evidence>
<comment type="caution">
    <text evidence="9">The sequence shown here is derived from an EMBL/GenBank/DDBJ whole genome shotgun (WGS) entry which is preliminary data.</text>
</comment>
<dbReference type="SMART" id="SM00645">
    <property type="entry name" value="Pept_C1"/>
    <property type="match status" value="1"/>
</dbReference>
<dbReference type="GO" id="GO:0004197">
    <property type="term" value="F:cysteine-type endopeptidase activity"/>
    <property type="evidence" value="ECO:0007669"/>
    <property type="project" value="InterPro"/>
</dbReference>
<dbReference type="Pfam" id="PF08127">
    <property type="entry name" value="Propeptide_C1"/>
    <property type="match status" value="1"/>
</dbReference>
<dbReference type="PANTHER" id="PTHR12411">
    <property type="entry name" value="CYSTEINE PROTEASE FAMILY C1-RELATED"/>
    <property type="match status" value="1"/>
</dbReference>
<evidence type="ECO:0000256" key="1">
    <source>
        <dbReference type="ARBA" id="ARBA00022670"/>
    </source>
</evidence>
<dbReference type="FunFam" id="3.90.70.10:FF:000031">
    <property type="entry name" value="Cathepsin B"/>
    <property type="match status" value="1"/>
</dbReference>
<dbReference type="Pfam" id="PF00112">
    <property type="entry name" value="Peptidase_C1"/>
    <property type="match status" value="1"/>
</dbReference>
<dbReference type="InterPro" id="IPR025660">
    <property type="entry name" value="Pept_his_AS"/>
</dbReference>
<evidence type="ECO:0000256" key="2">
    <source>
        <dbReference type="ARBA" id="ARBA00022729"/>
    </source>
</evidence>
<dbReference type="PROSITE" id="PS00640">
    <property type="entry name" value="THIOL_PROTEASE_ASN"/>
    <property type="match status" value="1"/>
</dbReference>
<accession>A0A8J2K2F3</accession>
<keyword evidence="2 7" id="KW-0732">Signal</keyword>
<dbReference type="InterPro" id="IPR000169">
    <property type="entry name" value="Pept_cys_AS"/>
</dbReference>
<dbReference type="InterPro" id="IPR012599">
    <property type="entry name" value="Propeptide_C1A"/>
</dbReference>
<gene>
    <name evidence="9" type="ORF">AFUS01_LOCUS17112</name>
</gene>
<dbReference type="GO" id="GO:0006508">
    <property type="term" value="P:proteolysis"/>
    <property type="evidence" value="ECO:0007669"/>
    <property type="project" value="UniProtKB-KW"/>
</dbReference>
<keyword evidence="10" id="KW-1185">Reference proteome</keyword>
<dbReference type="Proteomes" id="UP000708208">
    <property type="component" value="Unassembled WGS sequence"/>
</dbReference>
<evidence type="ECO:0000256" key="4">
    <source>
        <dbReference type="ARBA" id="ARBA00022807"/>
    </source>
</evidence>
<reference evidence="9" key="1">
    <citation type="submission" date="2021-06" db="EMBL/GenBank/DDBJ databases">
        <authorList>
            <person name="Hodson N. C."/>
            <person name="Mongue J. A."/>
            <person name="Jaron S. K."/>
        </authorList>
    </citation>
    <scope>NUCLEOTIDE SEQUENCE</scope>
</reference>
<keyword evidence="4" id="KW-0788">Thiol protease</keyword>
<name>A0A8J2K2F3_9HEXA</name>
<sequence>MISRIIIAILGVLVLQECQGIGNFPVETPKVGVASEDMIDFINNHPGILWTAGRNFHPKTPLSYFKKLCGVLPENEEHRLPQRRHRIEGLRIPESFDSRENWPHCPSLKEIRDQGSCGSCWAFAATEAMTDRYCIATGGQQFHFSAENLVSCCSTCGAGCNGGYPSVAWHYWVRKGLVSGGPFGSKSGCQPYEIAPCEHHTSGSRPNCTGEGGGTPKCSRSCEPSYSTNYKKDLHYGRKAYSLTQSPEQIQADILKNGPVEAAFTVYSDFPNYKSGVYHHVTGEELGGHAVKIVGWGVEDGTPYWLVANSWNYDWGAGGFFKILRGENECGIEESIAAGLPKV</sequence>
<keyword evidence="1" id="KW-0645">Protease</keyword>
<keyword evidence="5" id="KW-0865">Zymogen</keyword>
<dbReference type="OrthoDB" id="640249at2759"/>
<dbReference type="InterPro" id="IPR025661">
    <property type="entry name" value="Pept_asp_AS"/>
</dbReference>
<evidence type="ECO:0000313" key="9">
    <source>
        <dbReference type="EMBL" id="CAG7728323.1"/>
    </source>
</evidence>
<protein>
    <recommendedName>
        <fullName evidence="8">Peptidase C1A papain C-terminal domain-containing protein</fullName>
    </recommendedName>
</protein>
<evidence type="ECO:0000313" key="10">
    <source>
        <dbReference type="Proteomes" id="UP000708208"/>
    </source>
</evidence>
<keyword evidence="6" id="KW-1015">Disulfide bond</keyword>
<feature type="signal peptide" evidence="7">
    <location>
        <begin position="1"/>
        <end position="20"/>
    </location>
</feature>
<proteinExistence type="predicted"/>
<dbReference type="EMBL" id="CAJVCH010161987">
    <property type="protein sequence ID" value="CAG7728323.1"/>
    <property type="molecule type" value="Genomic_DNA"/>
</dbReference>
<feature type="domain" description="Peptidase C1A papain C-terminal" evidence="8">
    <location>
        <begin position="92"/>
        <end position="340"/>
    </location>
</feature>
<feature type="chain" id="PRO_5035311670" description="Peptidase C1A papain C-terminal domain-containing protein" evidence="7">
    <location>
        <begin position="21"/>
        <end position="343"/>
    </location>
</feature>
<evidence type="ECO:0000256" key="7">
    <source>
        <dbReference type="SAM" id="SignalP"/>
    </source>
</evidence>
<dbReference type="CDD" id="cd02620">
    <property type="entry name" value="Peptidase_C1A_CathepsinB"/>
    <property type="match status" value="1"/>
</dbReference>
<evidence type="ECO:0000259" key="8">
    <source>
        <dbReference type="SMART" id="SM00645"/>
    </source>
</evidence>
<dbReference type="InterPro" id="IPR013128">
    <property type="entry name" value="Peptidase_C1A"/>
</dbReference>
<dbReference type="InterPro" id="IPR000668">
    <property type="entry name" value="Peptidase_C1A_C"/>
</dbReference>
<dbReference type="PROSITE" id="PS00639">
    <property type="entry name" value="THIOL_PROTEASE_HIS"/>
    <property type="match status" value="1"/>
</dbReference>
<dbReference type="AlphaFoldDB" id="A0A8J2K2F3"/>
<keyword evidence="3" id="KW-0378">Hydrolase</keyword>
<organism evidence="9 10">
    <name type="scientific">Allacma fusca</name>
    <dbReference type="NCBI Taxonomy" id="39272"/>
    <lineage>
        <taxon>Eukaryota</taxon>
        <taxon>Metazoa</taxon>
        <taxon>Ecdysozoa</taxon>
        <taxon>Arthropoda</taxon>
        <taxon>Hexapoda</taxon>
        <taxon>Collembola</taxon>
        <taxon>Symphypleona</taxon>
        <taxon>Sminthuridae</taxon>
        <taxon>Allacma</taxon>
    </lineage>
</organism>